<reference evidence="3 4" key="1">
    <citation type="submission" date="2020-08" db="EMBL/GenBank/DDBJ databases">
        <title>Genome public.</title>
        <authorList>
            <person name="Liu C."/>
            <person name="Sun Q."/>
        </authorList>
    </citation>
    <scope>NUCLEOTIDE SEQUENCE [LARGE SCALE GENOMIC DNA]</scope>
    <source>
        <strain evidence="3 4">NSJ-9</strain>
    </source>
</reference>
<evidence type="ECO:0000313" key="3">
    <source>
        <dbReference type="EMBL" id="MBC5687196.1"/>
    </source>
</evidence>
<protein>
    <submittedName>
        <fullName evidence="3">Class B sortase</fullName>
        <ecNumber evidence="3">3.4.22.71</ecNumber>
    </submittedName>
</protein>
<evidence type="ECO:0000256" key="1">
    <source>
        <dbReference type="ARBA" id="ARBA00022801"/>
    </source>
</evidence>
<keyword evidence="2" id="KW-0812">Transmembrane</keyword>
<name>A0ABR7GIV7_9FIRM</name>
<sequence>MKRNKRDQDKHERLLRLISAVIVLAAALCLGIYIYQQHQNDFAEAEYAKMRQKQEKTEEPVAEASPIHDFASLQEQNADVYGWINVANTIVDYPVLQTEEDNYYLSHDMNHVETTAGAIYSNACNSKDMSDAITILYGHDMRADTMFGSLHLFDDADFFEKNETMTFETPEALYTYQIFGVYNYNDNYIPAMFDLKSTDGVQQFLDSLKSCAEEGRSITHVRKGVEVTADDKLLVLSTCIGSQSDRRFLVVGKLIHTTSYR</sequence>
<keyword evidence="4" id="KW-1185">Reference proteome</keyword>
<organism evidence="3 4">
    <name type="scientific">Roseburia lenta</name>
    <dbReference type="NCBI Taxonomy" id="2763061"/>
    <lineage>
        <taxon>Bacteria</taxon>
        <taxon>Bacillati</taxon>
        <taxon>Bacillota</taxon>
        <taxon>Clostridia</taxon>
        <taxon>Lachnospirales</taxon>
        <taxon>Lachnospiraceae</taxon>
        <taxon>Roseburia</taxon>
    </lineage>
</organism>
<dbReference type="InterPro" id="IPR009835">
    <property type="entry name" value="SrtB"/>
</dbReference>
<keyword evidence="2" id="KW-1133">Transmembrane helix</keyword>
<dbReference type="EMBL" id="JACOPG010000005">
    <property type="protein sequence ID" value="MBC5687196.1"/>
    <property type="molecule type" value="Genomic_DNA"/>
</dbReference>
<dbReference type="NCBIfam" id="TIGR03064">
    <property type="entry name" value="sortase_srtB"/>
    <property type="match status" value="1"/>
</dbReference>
<dbReference type="RefSeq" id="WP_186854700.1">
    <property type="nucleotide sequence ID" value="NZ_JACOPG010000005.1"/>
</dbReference>
<accession>A0ABR7GIV7</accession>
<proteinExistence type="predicted"/>
<dbReference type="InterPro" id="IPR023365">
    <property type="entry name" value="Sortase_dom-sf"/>
</dbReference>
<dbReference type="SUPFAM" id="SSF63817">
    <property type="entry name" value="Sortase"/>
    <property type="match status" value="1"/>
</dbReference>
<dbReference type="Proteomes" id="UP000643810">
    <property type="component" value="Unassembled WGS sequence"/>
</dbReference>
<dbReference type="InterPro" id="IPR005754">
    <property type="entry name" value="Sortase"/>
</dbReference>
<dbReference type="EC" id="3.4.22.71" evidence="3"/>
<evidence type="ECO:0000256" key="2">
    <source>
        <dbReference type="SAM" id="Phobius"/>
    </source>
</evidence>
<feature type="transmembrane region" description="Helical" evidence="2">
    <location>
        <begin position="14"/>
        <end position="35"/>
    </location>
</feature>
<comment type="caution">
    <text evidence="3">The sequence shown here is derived from an EMBL/GenBank/DDBJ whole genome shotgun (WGS) entry which is preliminary data.</text>
</comment>
<gene>
    <name evidence="3" type="primary">srtB</name>
    <name evidence="3" type="ORF">H8R94_11390</name>
</gene>
<dbReference type="GO" id="GO:0016787">
    <property type="term" value="F:hydrolase activity"/>
    <property type="evidence" value="ECO:0007669"/>
    <property type="project" value="UniProtKB-KW"/>
</dbReference>
<dbReference type="CDD" id="cd05826">
    <property type="entry name" value="Sortase_B"/>
    <property type="match status" value="1"/>
</dbReference>
<evidence type="ECO:0000313" key="4">
    <source>
        <dbReference type="Proteomes" id="UP000643810"/>
    </source>
</evidence>
<dbReference type="Gene3D" id="2.40.260.10">
    <property type="entry name" value="Sortase"/>
    <property type="match status" value="1"/>
</dbReference>
<keyword evidence="1 3" id="KW-0378">Hydrolase</keyword>
<dbReference type="Pfam" id="PF04203">
    <property type="entry name" value="Sortase"/>
    <property type="match status" value="1"/>
</dbReference>
<keyword evidence="2" id="KW-0472">Membrane</keyword>